<accession>A0ABQ3XJY0</accession>
<reference evidence="1 2" key="1">
    <citation type="submission" date="2021-01" db="EMBL/GenBank/DDBJ databases">
        <title>Whole genome shotgun sequence of Actinoplanes couchii NBRC 106145.</title>
        <authorList>
            <person name="Komaki H."/>
            <person name="Tamura T."/>
        </authorList>
    </citation>
    <scope>NUCLEOTIDE SEQUENCE [LARGE SCALE GENOMIC DNA]</scope>
    <source>
        <strain evidence="1 2">NBRC 106145</strain>
    </source>
</reference>
<protein>
    <submittedName>
        <fullName evidence="1">Uncharacterized protein</fullName>
    </submittedName>
</protein>
<sequence length="104" mass="11763">MRADLERQDLESHIRQPCGLDQMSKLVTHDRVTADGATHHRFIEYHPKIDWIVLNQQRLALHADADPMRDSQVGVIPSGGSNESQGVFLALQQTGNHLLFVRLN</sequence>
<name>A0ABQ3XJY0_9ACTN</name>
<evidence type="ECO:0000313" key="2">
    <source>
        <dbReference type="Proteomes" id="UP000612282"/>
    </source>
</evidence>
<gene>
    <name evidence="1" type="ORF">Aco03nite_072000</name>
</gene>
<dbReference type="Proteomes" id="UP000612282">
    <property type="component" value="Unassembled WGS sequence"/>
</dbReference>
<dbReference type="EMBL" id="BOMG01000090">
    <property type="protein sequence ID" value="GID58796.1"/>
    <property type="molecule type" value="Genomic_DNA"/>
</dbReference>
<keyword evidence="2" id="KW-1185">Reference proteome</keyword>
<organism evidence="1 2">
    <name type="scientific">Actinoplanes couchii</name>
    <dbReference type="NCBI Taxonomy" id="403638"/>
    <lineage>
        <taxon>Bacteria</taxon>
        <taxon>Bacillati</taxon>
        <taxon>Actinomycetota</taxon>
        <taxon>Actinomycetes</taxon>
        <taxon>Micromonosporales</taxon>
        <taxon>Micromonosporaceae</taxon>
        <taxon>Actinoplanes</taxon>
    </lineage>
</organism>
<comment type="caution">
    <text evidence="1">The sequence shown here is derived from an EMBL/GenBank/DDBJ whole genome shotgun (WGS) entry which is preliminary data.</text>
</comment>
<evidence type="ECO:0000313" key="1">
    <source>
        <dbReference type="EMBL" id="GID58796.1"/>
    </source>
</evidence>
<proteinExistence type="predicted"/>